<evidence type="ECO:0000256" key="1">
    <source>
        <dbReference type="SAM" id="MobiDB-lite"/>
    </source>
</evidence>
<feature type="compositionally biased region" description="Polar residues" evidence="1">
    <location>
        <begin position="96"/>
        <end position="112"/>
    </location>
</feature>
<feature type="region of interest" description="Disordered" evidence="1">
    <location>
        <begin position="231"/>
        <end position="253"/>
    </location>
</feature>
<feature type="compositionally biased region" description="Low complexity" evidence="1">
    <location>
        <begin position="406"/>
        <end position="415"/>
    </location>
</feature>
<gene>
    <name evidence="2" type="ORF">MAR_012352</name>
</gene>
<feature type="region of interest" description="Disordered" evidence="1">
    <location>
        <begin position="19"/>
        <end position="41"/>
    </location>
</feature>
<evidence type="ECO:0000313" key="2">
    <source>
        <dbReference type="EMBL" id="WAR26648.1"/>
    </source>
</evidence>
<accession>A0ABY7G0I6</accession>
<dbReference type="PANTHER" id="PTHR28594:SF1">
    <property type="entry name" value="ATR-INTERACTING PROTEIN"/>
    <property type="match status" value="1"/>
</dbReference>
<organism evidence="2 3">
    <name type="scientific">Mya arenaria</name>
    <name type="common">Soft-shell clam</name>
    <dbReference type="NCBI Taxonomy" id="6604"/>
    <lineage>
        <taxon>Eukaryota</taxon>
        <taxon>Metazoa</taxon>
        <taxon>Spiralia</taxon>
        <taxon>Lophotrochozoa</taxon>
        <taxon>Mollusca</taxon>
        <taxon>Bivalvia</taxon>
        <taxon>Autobranchia</taxon>
        <taxon>Heteroconchia</taxon>
        <taxon>Euheterodonta</taxon>
        <taxon>Imparidentia</taxon>
        <taxon>Neoheterodontei</taxon>
        <taxon>Myida</taxon>
        <taxon>Myoidea</taxon>
        <taxon>Myidae</taxon>
        <taxon>Mya</taxon>
    </lineage>
</organism>
<feature type="compositionally biased region" description="Low complexity" evidence="1">
    <location>
        <begin position="65"/>
        <end position="95"/>
    </location>
</feature>
<feature type="compositionally biased region" description="Low complexity" evidence="1">
    <location>
        <begin position="132"/>
        <end position="142"/>
    </location>
</feature>
<feature type="compositionally biased region" description="Low complexity" evidence="1">
    <location>
        <begin position="113"/>
        <end position="124"/>
    </location>
</feature>
<feature type="region of interest" description="Disordered" evidence="1">
    <location>
        <begin position="59"/>
        <end position="143"/>
    </location>
</feature>
<dbReference type="InterPro" id="IPR033349">
    <property type="entry name" value="ATRIP"/>
</dbReference>
<dbReference type="EMBL" id="CP111025">
    <property type="protein sequence ID" value="WAR26648.1"/>
    <property type="molecule type" value="Genomic_DNA"/>
</dbReference>
<feature type="compositionally biased region" description="Polar residues" evidence="1">
    <location>
        <begin position="232"/>
        <end position="251"/>
    </location>
</feature>
<name>A0ABY7G0I6_MYAAR</name>
<keyword evidence="3" id="KW-1185">Reference proteome</keyword>
<feature type="compositionally biased region" description="Polar residues" evidence="1">
    <location>
        <begin position="396"/>
        <end position="405"/>
    </location>
</feature>
<evidence type="ECO:0008006" key="4">
    <source>
        <dbReference type="Google" id="ProtNLM"/>
    </source>
</evidence>
<evidence type="ECO:0000313" key="3">
    <source>
        <dbReference type="Proteomes" id="UP001164746"/>
    </source>
</evidence>
<feature type="region of interest" description="Disordered" evidence="1">
    <location>
        <begin position="396"/>
        <end position="427"/>
    </location>
</feature>
<protein>
    <recommendedName>
        <fullName evidence="4">ATR interacting protein</fullName>
    </recommendedName>
</protein>
<proteinExistence type="predicted"/>
<dbReference type="Proteomes" id="UP001164746">
    <property type="component" value="Chromosome 14"/>
</dbReference>
<reference evidence="2" key="1">
    <citation type="submission" date="2022-11" db="EMBL/GenBank/DDBJ databases">
        <title>Centuries of genome instability and evolution in soft-shell clam transmissible cancer (bioRxiv).</title>
        <authorList>
            <person name="Hart S.F.M."/>
            <person name="Yonemitsu M.A."/>
            <person name="Giersch R.M."/>
            <person name="Beal B.F."/>
            <person name="Arriagada G."/>
            <person name="Davis B.W."/>
            <person name="Ostrander E.A."/>
            <person name="Goff S.P."/>
            <person name="Metzger M.J."/>
        </authorList>
    </citation>
    <scope>NUCLEOTIDE SEQUENCE</scope>
    <source>
        <strain evidence="2">MELC-2E11</strain>
        <tissue evidence="2">Siphon/mantle</tissue>
    </source>
</reference>
<sequence length="739" mass="81978">MKSLYFNLLVSGCQRMTTSAEVLKPPSKKRRTEEEGLWDDSMEFTQADLARGSLGSGEFARPVLSRSSSSSLASHNSSSRNTSSSSRGSSHHNVSGASSHSNYPSSISGYNTSNSASIKSGSSSDHGNAQFSSLSRGLSSESLDVDRMKEEGYVKEGEIQLLRDNLKQKDSELDSFKQERINSLHQQNLHTNEREKHLQSEVTKLQTQLQFKEQEQRELTDRCRELEARLSALTTQPSTSMSQAIRPSQMVSPKPRRILVEERSPKAHGSSTGQGHSGFPSTRSFMSAEVSPVKVTKVKDAGSETVVTAAVSRALEGRRAKGLVCRVEQRRSNASKRFGARLLEVPVGSEGPEGREFKKLVERVEQPEMISLVKIKHLNMAISGFSAMIKPSTDSDQHMSWTKNIQSGGTSQSSQSDKELAPPSPGRGPSPAFCGYVANLQTLPKLFKLCNPGMKLHLCCEKIVIHSLQIVTYLTQYADEKQFQSLLPAVCEEWLPRCLEMEDCPQMTAQSLYLVRALLHHNQAVSLLCTAPSGCLLLSLYSLCAPARHQNIPSSTSILLAHAILGCIQSLTSCHKGGLKILLESDCECSVEVVKSLVYLLNVILKIHKHHFTKVQDNKLNDSSTSQTLSDIKETDHQLTQFHGVSRTVNSDIVTQCDTLLRVGLHLLHLIWQQDAEFYARHIPVQNVYVQLICGLTHIFRRLPNHDHEMNALHDLWDFNQDDSELSQASDSDTDMDQT</sequence>
<dbReference type="PANTHER" id="PTHR28594">
    <property type="entry name" value="ATR-INTERACTING PROTEIN"/>
    <property type="match status" value="1"/>
</dbReference>